<dbReference type="InterPro" id="IPR032817">
    <property type="entry name" value="Mon2_C"/>
</dbReference>
<evidence type="ECO:0000313" key="4">
    <source>
        <dbReference type="Proteomes" id="UP000775213"/>
    </source>
</evidence>
<name>A0AAV7HLB3_DENCH</name>
<feature type="domain" description="Mon2 C-terminal" evidence="2">
    <location>
        <begin position="52"/>
        <end position="265"/>
    </location>
</feature>
<gene>
    <name evidence="3" type="ORF">IEQ34_002130</name>
</gene>
<dbReference type="PANTHER" id="PTHR34199:SF4">
    <property type="entry name" value="ARM REPEAT SUPERFAMILY PROTEIN"/>
    <property type="match status" value="1"/>
</dbReference>
<dbReference type="AlphaFoldDB" id="A0AAV7HLB3"/>
<accession>A0AAV7HLB3</accession>
<feature type="region of interest" description="Disordered" evidence="1">
    <location>
        <begin position="1"/>
        <end position="43"/>
    </location>
</feature>
<feature type="compositionally biased region" description="Basic and acidic residues" evidence="1">
    <location>
        <begin position="7"/>
        <end position="21"/>
    </location>
</feature>
<evidence type="ECO:0000313" key="3">
    <source>
        <dbReference type="EMBL" id="KAH0468898.1"/>
    </source>
</evidence>
<evidence type="ECO:0000256" key="1">
    <source>
        <dbReference type="SAM" id="MobiDB-lite"/>
    </source>
</evidence>
<dbReference type="PANTHER" id="PTHR34199">
    <property type="entry name" value="NUMOD3 MOTIF FAMILY PROTEIN, EXPRESSED"/>
    <property type="match status" value="1"/>
</dbReference>
<proteinExistence type="predicted"/>
<organism evidence="3 4">
    <name type="scientific">Dendrobium chrysotoxum</name>
    <name type="common">Orchid</name>
    <dbReference type="NCBI Taxonomy" id="161865"/>
    <lineage>
        <taxon>Eukaryota</taxon>
        <taxon>Viridiplantae</taxon>
        <taxon>Streptophyta</taxon>
        <taxon>Embryophyta</taxon>
        <taxon>Tracheophyta</taxon>
        <taxon>Spermatophyta</taxon>
        <taxon>Magnoliopsida</taxon>
        <taxon>Liliopsida</taxon>
        <taxon>Asparagales</taxon>
        <taxon>Orchidaceae</taxon>
        <taxon>Epidendroideae</taxon>
        <taxon>Malaxideae</taxon>
        <taxon>Dendrobiinae</taxon>
        <taxon>Dendrobium</taxon>
    </lineage>
</organism>
<dbReference type="EMBL" id="JAGFBR010000003">
    <property type="protein sequence ID" value="KAH0468898.1"/>
    <property type="molecule type" value="Genomic_DNA"/>
</dbReference>
<dbReference type="Proteomes" id="UP000775213">
    <property type="component" value="Unassembled WGS sequence"/>
</dbReference>
<sequence length="337" mass="37996">MWSGTCEEMKEIRSQDEERRSSQAFLEEEKENGTSSQAFPRKTLRCMNTRRDSPKGSLWRLAVEGFNRILTVELMEADNNTKLDPHIYRHARARLWKEVADVYDIFLVGSCGRALSSDGNAESLKADEMIEMTVLNVLTDMLLKGKIDAPVEISHRLVSTLDRCASRTGSLPIESLELMPSHCSRFSLSCLQMMFSLCSFSFEDDWPSARSTISSVSIDILIRRCEVILKQFLSDENDLGEHALPAVRTNETICVLQELARMIIHSDTASVLNLPAHLKVTGEKSVKHGCHSHLLVLFPSFCELVVSRESRIRELVQVLLRLVAEELGLHKSTDADS</sequence>
<dbReference type="Pfam" id="PF16206">
    <property type="entry name" value="Mon2_C"/>
    <property type="match status" value="1"/>
</dbReference>
<reference evidence="3 4" key="1">
    <citation type="journal article" date="2021" name="Hortic Res">
        <title>Chromosome-scale assembly of the Dendrobium chrysotoxum genome enhances the understanding of orchid evolution.</title>
        <authorList>
            <person name="Zhang Y."/>
            <person name="Zhang G.Q."/>
            <person name="Zhang D."/>
            <person name="Liu X.D."/>
            <person name="Xu X.Y."/>
            <person name="Sun W.H."/>
            <person name="Yu X."/>
            <person name="Zhu X."/>
            <person name="Wang Z.W."/>
            <person name="Zhao X."/>
            <person name="Zhong W.Y."/>
            <person name="Chen H."/>
            <person name="Yin W.L."/>
            <person name="Huang T."/>
            <person name="Niu S.C."/>
            <person name="Liu Z.J."/>
        </authorList>
    </citation>
    <scope>NUCLEOTIDE SEQUENCE [LARGE SCALE GENOMIC DNA]</scope>
    <source>
        <strain evidence="3">Lindl</strain>
    </source>
</reference>
<protein>
    <recommendedName>
        <fullName evidence="2">Mon2 C-terminal domain-containing protein</fullName>
    </recommendedName>
</protein>
<keyword evidence="4" id="KW-1185">Reference proteome</keyword>
<evidence type="ECO:0000259" key="2">
    <source>
        <dbReference type="Pfam" id="PF16206"/>
    </source>
</evidence>
<comment type="caution">
    <text evidence="3">The sequence shown here is derived from an EMBL/GenBank/DDBJ whole genome shotgun (WGS) entry which is preliminary data.</text>
</comment>